<reference evidence="3 4" key="1">
    <citation type="journal article" date="2009" name="J. Bacteriol.">
        <title>Draft genome sequence of the extremely acidophilic bacterium Acidithiobacillus caldus ATCC 51756 reveals metabolic versatility in the genus Acidithiobacillus.</title>
        <authorList>
            <person name="Valdes J."/>
            <person name="Quatrini R."/>
            <person name="Hallberg K."/>
            <person name="Dopson M."/>
            <person name="Valenzuela P.D."/>
            <person name="Holmes D.S."/>
        </authorList>
    </citation>
    <scope>NUCLEOTIDE SEQUENCE [LARGE SCALE GENOMIC DNA]</scope>
    <source>
        <strain evidence="4">ATCC 51756 / DSM 8584 / KU</strain>
    </source>
</reference>
<evidence type="ECO:0000313" key="4">
    <source>
        <dbReference type="Proteomes" id="UP000005522"/>
    </source>
</evidence>
<feature type="domain" description="DUF155" evidence="2">
    <location>
        <begin position="44"/>
        <end position="209"/>
    </location>
</feature>
<protein>
    <recommendedName>
        <fullName evidence="2">DUF155 domain-containing protein</fullName>
    </recommendedName>
</protein>
<feature type="transmembrane region" description="Helical" evidence="1">
    <location>
        <begin position="234"/>
        <end position="253"/>
    </location>
</feature>
<gene>
    <name evidence="3" type="ORF">Acaty_c2611</name>
</gene>
<keyword evidence="1" id="KW-1133">Transmembrane helix</keyword>
<dbReference type="PANTHER" id="PTHR16255:SF6">
    <property type="entry name" value="PROTEIN RETARDED ROOT GROWTH-LIKE"/>
    <property type="match status" value="1"/>
</dbReference>
<evidence type="ECO:0000256" key="1">
    <source>
        <dbReference type="SAM" id="Phobius"/>
    </source>
</evidence>
<organism evidence="3 4">
    <name type="scientific">Acidithiobacillus caldus (strain ATCC 51756 / DSM 8584 / KU)</name>
    <dbReference type="NCBI Taxonomy" id="637389"/>
    <lineage>
        <taxon>Bacteria</taxon>
        <taxon>Pseudomonadati</taxon>
        <taxon>Pseudomonadota</taxon>
        <taxon>Acidithiobacillia</taxon>
        <taxon>Acidithiobacillales</taxon>
        <taxon>Acidithiobacillaceae</taxon>
        <taxon>Acidithiobacillus</taxon>
    </lineage>
</organism>
<dbReference type="PANTHER" id="PTHR16255">
    <property type="entry name" value="REQUIRED FOR MEIOTIC NUCLEAR DIVISION PROTEIN 1 HOMOLOG"/>
    <property type="match status" value="1"/>
</dbReference>
<dbReference type="InterPro" id="IPR051624">
    <property type="entry name" value="RMD1/Sad1-interacting"/>
</dbReference>
<dbReference type="eggNOG" id="COG1723">
    <property type="taxonomic scope" value="Bacteria"/>
</dbReference>
<dbReference type="AlphaFoldDB" id="A0A059ZUG8"/>
<evidence type="ECO:0000259" key="2">
    <source>
        <dbReference type="Pfam" id="PF02582"/>
    </source>
</evidence>
<keyword evidence="1" id="KW-0472">Membrane</keyword>
<dbReference type="InterPro" id="IPR003734">
    <property type="entry name" value="DUF155"/>
</dbReference>
<dbReference type="KEGG" id="acz:Acaty_c2611"/>
<proteinExistence type="predicted"/>
<evidence type="ECO:0000313" key="3">
    <source>
        <dbReference type="EMBL" id="AIA56454.1"/>
    </source>
</evidence>
<dbReference type="Pfam" id="PF02582">
    <property type="entry name" value="DUF155"/>
    <property type="match status" value="1"/>
</dbReference>
<dbReference type="Proteomes" id="UP000005522">
    <property type="component" value="Chromosome"/>
</dbReference>
<name>A0A059ZUG8_ACICK</name>
<sequence>MQPILHAIQPVRHIALKQWAEDFDMETVFDSPAHRLLRDGDTRVVLFRAGVICFFEAGPALQARVIARIQSTFQPIPEPHVEELPIRLGERDGVSRDGVVLKAWDDERLLLVALRLAQSLALELHEEAVEALLETTLNLLSEVTRSGRLPGRRGSHLRFLASTSATRTEILSRLAVLDNPDIVWETPGLELLSRELSADLELTSRFRALDEKLDAIREGLEVIVVASRHNRETILEWIIIILIALEALIMLMGKGV</sequence>
<dbReference type="HOGENOM" id="CLU_011220_2_1_6"/>
<dbReference type="RefSeq" id="WP_004869318.1">
    <property type="nucleotide sequence ID" value="NZ_CP005986.1"/>
</dbReference>
<dbReference type="EMBL" id="CP005986">
    <property type="protein sequence ID" value="AIA56454.1"/>
    <property type="molecule type" value="Genomic_DNA"/>
</dbReference>
<dbReference type="GeneID" id="92932668"/>
<accession>A0A059ZUG8</accession>
<keyword evidence="1" id="KW-0812">Transmembrane</keyword>